<organism evidence="2 3">
    <name type="scientific">Anabarilius grahami</name>
    <name type="common">Kanglang fish</name>
    <name type="synonym">Barilius grahami</name>
    <dbReference type="NCBI Taxonomy" id="495550"/>
    <lineage>
        <taxon>Eukaryota</taxon>
        <taxon>Metazoa</taxon>
        <taxon>Chordata</taxon>
        <taxon>Craniata</taxon>
        <taxon>Vertebrata</taxon>
        <taxon>Euteleostomi</taxon>
        <taxon>Actinopterygii</taxon>
        <taxon>Neopterygii</taxon>
        <taxon>Teleostei</taxon>
        <taxon>Ostariophysi</taxon>
        <taxon>Cypriniformes</taxon>
        <taxon>Xenocyprididae</taxon>
        <taxon>Xenocypridinae</taxon>
        <taxon>Xenocypridinae incertae sedis</taxon>
        <taxon>Anabarilius</taxon>
    </lineage>
</organism>
<gene>
    <name evidence="2" type="ORF">DPX16_6575</name>
</gene>
<comment type="caution">
    <text evidence="2">The sequence shown here is derived from an EMBL/GenBank/DDBJ whole genome shotgun (WGS) entry which is preliminary data.</text>
</comment>
<reference evidence="2 3" key="1">
    <citation type="submission" date="2018-10" db="EMBL/GenBank/DDBJ databases">
        <title>Genome assembly for a Yunnan-Guizhou Plateau 3E fish, Anabarilius grahami (Regan), and its evolutionary and genetic applications.</title>
        <authorList>
            <person name="Jiang W."/>
        </authorList>
    </citation>
    <scope>NUCLEOTIDE SEQUENCE [LARGE SCALE GENOMIC DNA]</scope>
    <source>
        <strain evidence="2">AG-KIZ</strain>
        <tissue evidence="2">Muscle</tissue>
    </source>
</reference>
<name>A0A3N0XY03_ANAGA</name>
<evidence type="ECO:0000256" key="1">
    <source>
        <dbReference type="SAM" id="MobiDB-lite"/>
    </source>
</evidence>
<protein>
    <submittedName>
        <fullName evidence="2">Uncharacterized protein</fullName>
    </submittedName>
</protein>
<accession>A0A3N0XY03</accession>
<dbReference type="EMBL" id="RJVU01057378">
    <property type="protein sequence ID" value="ROK28234.1"/>
    <property type="molecule type" value="Genomic_DNA"/>
</dbReference>
<evidence type="ECO:0000313" key="3">
    <source>
        <dbReference type="Proteomes" id="UP000281406"/>
    </source>
</evidence>
<sequence length="160" mass="17483">MYKGAEAEERRVGNASREEREEQRREGEEKRGKSRRVQGVCVLSSWPEEHCSPLPYCTLERPLVEEQGEGAIMAGEKAVLRYMMKVLLHIVSSLKGCTVTPRLERVGVGSFSSGNSESATRLAVQGLSPPALGQNVLAVSCGQPNPDLLAQARLHSHVDS</sequence>
<dbReference type="AlphaFoldDB" id="A0A3N0XY03"/>
<keyword evidence="3" id="KW-1185">Reference proteome</keyword>
<proteinExistence type="predicted"/>
<evidence type="ECO:0000313" key="2">
    <source>
        <dbReference type="EMBL" id="ROK28234.1"/>
    </source>
</evidence>
<feature type="region of interest" description="Disordered" evidence="1">
    <location>
        <begin position="1"/>
        <end position="31"/>
    </location>
</feature>
<dbReference type="Proteomes" id="UP000281406">
    <property type="component" value="Unassembled WGS sequence"/>
</dbReference>